<dbReference type="Proteomes" id="UP001597544">
    <property type="component" value="Unassembled WGS sequence"/>
</dbReference>
<proteinExistence type="predicted"/>
<dbReference type="InterPro" id="IPR021860">
    <property type="entry name" value="Peptidase_S12_Pab87-rel_C"/>
</dbReference>
<dbReference type="Pfam" id="PF00144">
    <property type="entry name" value="Beta-lactamase"/>
    <property type="match status" value="1"/>
</dbReference>
<evidence type="ECO:0000259" key="3">
    <source>
        <dbReference type="Pfam" id="PF11954"/>
    </source>
</evidence>
<dbReference type="SUPFAM" id="SSF56601">
    <property type="entry name" value="beta-lactamase/transpeptidase-like"/>
    <property type="match status" value="1"/>
</dbReference>
<dbReference type="Gene3D" id="2.40.128.600">
    <property type="match status" value="1"/>
</dbReference>
<dbReference type="InterPro" id="IPR050491">
    <property type="entry name" value="AmpC-like"/>
</dbReference>
<evidence type="ECO:0000313" key="4">
    <source>
        <dbReference type="EMBL" id="MFD2513823.1"/>
    </source>
</evidence>
<gene>
    <name evidence="4" type="ORF">ACFSRY_08100</name>
</gene>
<sequence length="530" mass="59396">MIHKNLSLQRFKILLMLLFVVFISQPRAQAQSNSTVDLSKLDAYYQKALQEWDVPGMAIAIVKNDSVVFAKGYGVLSNKTGGKVDANTLFGIASNSKAYTAAALATLVDAGKIKWTDKVTKYVPYLQLYDPYVTANLTIEDLLSHRVGFKTFSGDLLWYNTTYSREEIIRRMRHLEPEFGFRDGYGYSNLMFITAGEVIENVTGKTWESYIKETFLKPLGMNRTYTSVNDLKGVDNVAAPHGFDDKGKPYATTLTAWDSWNPAAGIFTSVNQQAQWMRLQLNLGTYKGKEIFSEGASRNMWTAHNPFPVSKKAEEITPSTHFTAAGLGWFVSDYEGRKLVYHGGGHEGMNSRTVLVPEENLGIVILTNSMSSIMTPVANYTIDQFLGIQKGRDWSQFNLDAIAKAKKEQEETASKQPKLKSKRNNKPTRALADYAGTYRSELYGDATVTLRDGKLELNLLPAPTLGGTLSFLKHDLFNLDWKNDYALLHPTNVRFLIGEDGSIAQMRLDSNNPDFHFDELKFVKVTPDAL</sequence>
<dbReference type="EMBL" id="JBHULU010000012">
    <property type="protein sequence ID" value="MFD2513823.1"/>
    <property type="molecule type" value="Genomic_DNA"/>
</dbReference>
<evidence type="ECO:0000259" key="2">
    <source>
        <dbReference type="Pfam" id="PF00144"/>
    </source>
</evidence>
<dbReference type="InterPro" id="IPR012338">
    <property type="entry name" value="Beta-lactam/transpept-like"/>
</dbReference>
<evidence type="ECO:0000256" key="1">
    <source>
        <dbReference type="SAM" id="SignalP"/>
    </source>
</evidence>
<evidence type="ECO:0000313" key="5">
    <source>
        <dbReference type="Proteomes" id="UP001597544"/>
    </source>
</evidence>
<comment type="caution">
    <text evidence="4">The sequence shown here is derived from an EMBL/GenBank/DDBJ whole genome shotgun (WGS) entry which is preliminary data.</text>
</comment>
<reference evidence="5" key="1">
    <citation type="journal article" date="2019" name="Int. J. Syst. Evol. Microbiol.">
        <title>The Global Catalogue of Microorganisms (GCM) 10K type strain sequencing project: providing services to taxonomists for standard genome sequencing and annotation.</title>
        <authorList>
            <consortium name="The Broad Institute Genomics Platform"/>
            <consortium name="The Broad Institute Genome Sequencing Center for Infectious Disease"/>
            <person name="Wu L."/>
            <person name="Ma J."/>
        </authorList>
    </citation>
    <scope>NUCLEOTIDE SEQUENCE [LARGE SCALE GENOMIC DNA]</scope>
    <source>
        <strain evidence="5">KCTC 42498</strain>
    </source>
</reference>
<keyword evidence="4" id="KW-0378">Hydrolase</keyword>
<dbReference type="PANTHER" id="PTHR46825">
    <property type="entry name" value="D-ALANYL-D-ALANINE-CARBOXYPEPTIDASE/ENDOPEPTIDASE AMPH"/>
    <property type="match status" value="1"/>
</dbReference>
<organism evidence="4 5">
    <name type="scientific">Pontibacter locisalis</name>
    <dbReference type="NCBI Taxonomy" id="1719035"/>
    <lineage>
        <taxon>Bacteria</taxon>
        <taxon>Pseudomonadati</taxon>
        <taxon>Bacteroidota</taxon>
        <taxon>Cytophagia</taxon>
        <taxon>Cytophagales</taxon>
        <taxon>Hymenobacteraceae</taxon>
        <taxon>Pontibacter</taxon>
    </lineage>
</organism>
<keyword evidence="1" id="KW-0732">Signal</keyword>
<dbReference type="RefSeq" id="WP_377505158.1">
    <property type="nucleotide sequence ID" value="NZ_JBHULU010000012.1"/>
</dbReference>
<accession>A0ABW5IK95</accession>
<feature type="chain" id="PRO_5046597877" evidence="1">
    <location>
        <begin position="31"/>
        <end position="530"/>
    </location>
</feature>
<dbReference type="Pfam" id="PF11954">
    <property type="entry name" value="DUF3471"/>
    <property type="match status" value="1"/>
</dbReference>
<dbReference type="PANTHER" id="PTHR46825:SF15">
    <property type="entry name" value="BETA-LACTAMASE-RELATED DOMAIN-CONTAINING PROTEIN"/>
    <property type="match status" value="1"/>
</dbReference>
<keyword evidence="5" id="KW-1185">Reference proteome</keyword>
<feature type="domain" description="Beta-lactamase-related" evidence="2">
    <location>
        <begin position="42"/>
        <end position="375"/>
    </location>
</feature>
<dbReference type="InterPro" id="IPR001466">
    <property type="entry name" value="Beta-lactam-related"/>
</dbReference>
<dbReference type="Gene3D" id="3.40.710.10">
    <property type="entry name" value="DD-peptidase/beta-lactamase superfamily"/>
    <property type="match status" value="1"/>
</dbReference>
<feature type="signal peptide" evidence="1">
    <location>
        <begin position="1"/>
        <end position="30"/>
    </location>
</feature>
<dbReference type="GO" id="GO:0016787">
    <property type="term" value="F:hydrolase activity"/>
    <property type="evidence" value="ECO:0007669"/>
    <property type="project" value="UniProtKB-KW"/>
</dbReference>
<feature type="domain" description="Peptidase S12 Pab87-related C-terminal" evidence="3">
    <location>
        <begin position="422"/>
        <end position="522"/>
    </location>
</feature>
<protein>
    <submittedName>
        <fullName evidence="4">Serine hydrolase</fullName>
    </submittedName>
</protein>
<name>A0ABW5IK95_9BACT</name>